<evidence type="ECO:0000259" key="6">
    <source>
        <dbReference type="PROSITE" id="PS51898"/>
    </source>
</evidence>
<dbReference type="RefSeq" id="WP_079565903.1">
    <property type="nucleotide sequence ID" value="NZ_LT670818.1"/>
</dbReference>
<dbReference type="Pfam" id="PF00589">
    <property type="entry name" value="Phage_integrase"/>
    <property type="match status" value="1"/>
</dbReference>
<proteinExistence type="inferred from homology"/>
<comment type="similarity">
    <text evidence="1">Belongs to the 'phage' integrase family.</text>
</comment>
<evidence type="ECO:0000256" key="5">
    <source>
        <dbReference type="PROSITE-ProRule" id="PRU01248"/>
    </source>
</evidence>
<dbReference type="Gene3D" id="1.10.443.10">
    <property type="entry name" value="Intergrase catalytic core"/>
    <property type="match status" value="1"/>
</dbReference>
<dbReference type="PROSITE" id="PS51898">
    <property type="entry name" value="TYR_RECOMBINASE"/>
    <property type="match status" value="1"/>
</dbReference>
<dbReference type="PROSITE" id="PS51900">
    <property type="entry name" value="CB"/>
    <property type="match status" value="1"/>
</dbReference>
<dbReference type="InterPro" id="IPR011010">
    <property type="entry name" value="DNA_brk_join_enz"/>
</dbReference>
<dbReference type="OrthoDB" id="7615137at2"/>
<dbReference type="SUPFAM" id="SSF56349">
    <property type="entry name" value="DNA breaking-rejoining enzymes"/>
    <property type="match status" value="1"/>
</dbReference>
<keyword evidence="2" id="KW-0229">DNA integration</keyword>
<evidence type="ECO:0000313" key="8">
    <source>
        <dbReference type="EMBL" id="SHG37228.1"/>
    </source>
</evidence>
<evidence type="ECO:0000259" key="7">
    <source>
        <dbReference type="PROSITE" id="PS51900"/>
    </source>
</evidence>
<accession>A0A1M5J9I6</accession>
<organism evidence="8 9">
    <name type="scientific">Bradyrhizobium erythrophlei</name>
    <dbReference type="NCBI Taxonomy" id="1437360"/>
    <lineage>
        <taxon>Bacteria</taxon>
        <taxon>Pseudomonadati</taxon>
        <taxon>Pseudomonadota</taxon>
        <taxon>Alphaproteobacteria</taxon>
        <taxon>Hyphomicrobiales</taxon>
        <taxon>Nitrobacteraceae</taxon>
        <taxon>Bradyrhizobium</taxon>
    </lineage>
</organism>
<dbReference type="InterPro" id="IPR025166">
    <property type="entry name" value="Integrase_DNA_bind_dom"/>
</dbReference>
<dbReference type="InterPro" id="IPR044068">
    <property type="entry name" value="CB"/>
</dbReference>
<dbReference type="Gene3D" id="3.30.160.390">
    <property type="entry name" value="Integrase, DNA-binding domain"/>
    <property type="match status" value="1"/>
</dbReference>
<protein>
    <submittedName>
        <fullName evidence="8">Phage integrase family protein</fullName>
    </submittedName>
</protein>
<dbReference type="InterPro" id="IPR013762">
    <property type="entry name" value="Integrase-like_cat_sf"/>
</dbReference>
<reference evidence="8 9" key="1">
    <citation type="submission" date="2016-11" db="EMBL/GenBank/DDBJ databases">
        <authorList>
            <person name="Jaros S."/>
            <person name="Januszkiewicz K."/>
            <person name="Wedrychowicz H."/>
        </authorList>
    </citation>
    <scope>NUCLEOTIDE SEQUENCE [LARGE SCALE GENOMIC DNA]</scope>
    <source>
        <strain evidence="8 9">GAS242</strain>
    </source>
</reference>
<dbReference type="AlphaFoldDB" id="A0A1M5J9I6"/>
<dbReference type="Pfam" id="PF22022">
    <property type="entry name" value="Phage_int_M"/>
    <property type="match status" value="1"/>
</dbReference>
<keyword evidence="4" id="KW-0233">DNA recombination</keyword>
<dbReference type="PANTHER" id="PTHR30629:SF2">
    <property type="entry name" value="PROPHAGE INTEGRASE INTS-RELATED"/>
    <property type="match status" value="1"/>
</dbReference>
<dbReference type="Gene3D" id="1.10.150.130">
    <property type="match status" value="1"/>
</dbReference>
<dbReference type="InterPro" id="IPR053876">
    <property type="entry name" value="Phage_int_M"/>
</dbReference>
<dbReference type="PANTHER" id="PTHR30629">
    <property type="entry name" value="PROPHAGE INTEGRASE"/>
    <property type="match status" value="1"/>
</dbReference>
<feature type="domain" description="Tyr recombinase" evidence="6">
    <location>
        <begin position="200"/>
        <end position="386"/>
    </location>
</feature>
<dbReference type="InterPro" id="IPR038488">
    <property type="entry name" value="Integrase_DNA-bd_sf"/>
</dbReference>
<dbReference type="GO" id="GO:0003677">
    <property type="term" value="F:DNA binding"/>
    <property type="evidence" value="ECO:0007669"/>
    <property type="project" value="UniProtKB-UniRule"/>
</dbReference>
<evidence type="ECO:0000256" key="1">
    <source>
        <dbReference type="ARBA" id="ARBA00008857"/>
    </source>
</evidence>
<keyword evidence="3 5" id="KW-0238">DNA-binding</keyword>
<dbReference type="InterPro" id="IPR010998">
    <property type="entry name" value="Integrase_recombinase_N"/>
</dbReference>
<name>A0A1M5J9I6_9BRAD</name>
<sequence>MPRRALTDRFCAHAKARDGEAQTDYFDEERPGLALRVTKAGTKSWTYYFTWGGKRVRMTQGLGTYPATSLARARTLADQARAALEKGKDPRTALAKPETFKAICEEWYEREGKALRTGEDRKATLERLAYPTLGDRSINEVGRRDIIRLLDRIEDESGAVMADQTLAFMRRVFNWHANRSDDFRSPIVRGMARTKPKARARKRILADDEIRDVWAGLAAAEVPTCYPAFVKMLLLTATRRNEGANMHTSELEGDLWTIPGERYKTKLDHVIPLTPQALALIGEKPYGVNGNSWFVFSTTHGIKGFSGFSKAKRELDKEIAKRREAESREPMPRWTLHDLRRTARSLMSRAKVPTDHAERVLGHVIGGVSETYDRYEYLDEKREALTQLARLVDFIVHRRVISVTLRRVNREAESTA</sequence>
<evidence type="ECO:0000256" key="2">
    <source>
        <dbReference type="ARBA" id="ARBA00022908"/>
    </source>
</evidence>
<dbReference type="Proteomes" id="UP000190675">
    <property type="component" value="Chromosome I"/>
</dbReference>
<dbReference type="InterPro" id="IPR002104">
    <property type="entry name" value="Integrase_catalytic"/>
</dbReference>
<dbReference type="GO" id="GO:0006310">
    <property type="term" value="P:DNA recombination"/>
    <property type="evidence" value="ECO:0007669"/>
    <property type="project" value="UniProtKB-KW"/>
</dbReference>
<dbReference type="InterPro" id="IPR050808">
    <property type="entry name" value="Phage_Integrase"/>
</dbReference>
<feature type="domain" description="Core-binding (CB)" evidence="7">
    <location>
        <begin position="98"/>
        <end position="177"/>
    </location>
</feature>
<evidence type="ECO:0000256" key="4">
    <source>
        <dbReference type="ARBA" id="ARBA00023172"/>
    </source>
</evidence>
<gene>
    <name evidence="8" type="ORF">SAMN05444169_2086</name>
</gene>
<dbReference type="CDD" id="cd00801">
    <property type="entry name" value="INT_P4_C"/>
    <property type="match status" value="1"/>
</dbReference>
<evidence type="ECO:0000256" key="3">
    <source>
        <dbReference type="ARBA" id="ARBA00023125"/>
    </source>
</evidence>
<evidence type="ECO:0000313" key="9">
    <source>
        <dbReference type="Proteomes" id="UP000190675"/>
    </source>
</evidence>
<dbReference type="Pfam" id="PF13356">
    <property type="entry name" value="Arm-DNA-bind_3"/>
    <property type="match status" value="1"/>
</dbReference>
<dbReference type="EMBL" id="LT670818">
    <property type="protein sequence ID" value="SHG37228.1"/>
    <property type="molecule type" value="Genomic_DNA"/>
</dbReference>
<dbReference type="GO" id="GO:0015074">
    <property type="term" value="P:DNA integration"/>
    <property type="evidence" value="ECO:0007669"/>
    <property type="project" value="UniProtKB-KW"/>
</dbReference>